<dbReference type="AlphaFoldDB" id="A0A0J5ZEW7"/>
<gene>
    <name evidence="2" type="ORF">VL15_29040</name>
</gene>
<dbReference type="RefSeq" id="WP_048250133.1">
    <property type="nucleotide sequence ID" value="NZ_LDWR01000055.1"/>
</dbReference>
<evidence type="ECO:0000313" key="3">
    <source>
        <dbReference type="Proteomes" id="UP000036338"/>
    </source>
</evidence>
<evidence type="ECO:0000256" key="1">
    <source>
        <dbReference type="SAM" id="MobiDB-lite"/>
    </source>
</evidence>
<comment type="caution">
    <text evidence="2">The sequence shown here is derived from an EMBL/GenBank/DDBJ whole genome shotgun (WGS) entry which is preliminary data.</text>
</comment>
<proteinExistence type="predicted"/>
<accession>A0A0J5ZEW7</accession>
<evidence type="ECO:0000313" key="2">
    <source>
        <dbReference type="EMBL" id="KML48699.1"/>
    </source>
</evidence>
<name>A0A0J5ZEW7_BURCE</name>
<feature type="region of interest" description="Disordered" evidence="1">
    <location>
        <begin position="245"/>
        <end position="265"/>
    </location>
</feature>
<dbReference type="Proteomes" id="UP000036338">
    <property type="component" value="Unassembled WGS sequence"/>
</dbReference>
<protein>
    <submittedName>
        <fullName evidence="2">Uncharacterized protein</fullName>
    </submittedName>
</protein>
<dbReference type="EMBL" id="LDWR01000055">
    <property type="protein sequence ID" value="KML48699.1"/>
    <property type="molecule type" value="Genomic_DNA"/>
</dbReference>
<organism evidence="2 3">
    <name type="scientific">Burkholderia cepacia</name>
    <name type="common">Pseudomonas cepacia</name>
    <dbReference type="NCBI Taxonomy" id="292"/>
    <lineage>
        <taxon>Bacteria</taxon>
        <taxon>Pseudomonadati</taxon>
        <taxon>Pseudomonadota</taxon>
        <taxon>Betaproteobacteria</taxon>
        <taxon>Burkholderiales</taxon>
        <taxon>Burkholderiaceae</taxon>
        <taxon>Burkholderia</taxon>
        <taxon>Burkholderia cepacia complex</taxon>
    </lineage>
</organism>
<sequence length="265" mass="29810">MTTETILHLSADQLAVAQKKIADISYAIGAVLGLIKEGRDIQLELATDCVKVAEFNLAGLCRTIGVETVSSKEREQHCADLRAANMRIRDLETQLGNTVPREAIQNAIKNIAQHLKRWWNRDGLGYVHDLEFGAYGVCHGKFSFRLNGGFPILDPDMPASDKRNDASRMDRLRERGFEIVQDDREWAIADSDASRAALIELFAKNIPSARVFMIENVNRWRADGFILTAAEVYIQKIDEILALPIPKPDDHHDHQKHSSTDSRHS</sequence>
<feature type="compositionally biased region" description="Basic and acidic residues" evidence="1">
    <location>
        <begin position="247"/>
        <end position="265"/>
    </location>
</feature>
<dbReference type="PATRIC" id="fig|292.27.peg.6414"/>
<reference evidence="2 3" key="1">
    <citation type="submission" date="2015-05" db="EMBL/GenBank/DDBJ databases">
        <title>Draft genome of Burkholderia cepacia LK29.</title>
        <authorList>
            <person name="Chan X.Y."/>
        </authorList>
    </citation>
    <scope>NUCLEOTIDE SEQUENCE [LARGE SCALE GENOMIC DNA]</scope>
    <source>
        <strain evidence="2 3">LK29</strain>
    </source>
</reference>